<evidence type="ECO:0000256" key="23">
    <source>
        <dbReference type="SAM" id="Phobius"/>
    </source>
</evidence>
<dbReference type="SFLD" id="SFLDF00027">
    <property type="entry name" value="p-type_atpase"/>
    <property type="match status" value="1"/>
</dbReference>
<keyword evidence="5" id="KW-0633">Potassium transport</keyword>
<dbReference type="EMBL" id="MU004235">
    <property type="protein sequence ID" value="KAF2669388.1"/>
    <property type="molecule type" value="Genomic_DNA"/>
</dbReference>
<dbReference type="PRINTS" id="PR00119">
    <property type="entry name" value="CATATPASE"/>
</dbReference>
<comment type="catalytic activity">
    <reaction evidence="20">
        <text>K(+)(in) + ATP + H2O = K(+)(out) + ADP + phosphate + H(+)</text>
        <dbReference type="Rhea" id="RHEA:75815"/>
        <dbReference type="ChEBI" id="CHEBI:15377"/>
        <dbReference type="ChEBI" id="CHEBI:15378"/>
        <dbReference type="ChEBI" id="CHEBI:29103"/>
        <dbReference type="ChEBI" id="CHEBI:30616"/>
        <dbReference type="ChEBI" id="CHEBI:43474"/>
        <dbReference type="ChEBI" id="CHEBI:456216"/>
    </reaction>
</comment>
<dbReference type="InterPro" id="IPR023214">
    <property type="entry name" value="HAD_sf"/>
</dbReference>
<evidence type="ECO:0000256" key="14">
    <source>
        <dbReference type="ARBA" id="ARBA00023053"/>
    </source>
</evidence>
<evidence type="ECO:0000256" key="1">
    <source>
        <dbReference type="ARBA" id="ARBA00001946"/>
    </source>
</evidence>
<dbReference type="SUPFAM" id="SSF56784">
    <property type="entry name" value="HAD-like"/>
    <property type="match status" value="1"/>
</dbReference>
<evidence type="ECO:0000256" key="2">
    <source>
        <dbReference type="ARBA" id="ARBA00004651"/>
    </source>
</evidence>
<dbReference type="GO" id="GO:0008554">
    <property type="term" value="F:P-type sodium transporter activity"/>
    <property type="evidence" value="ECO:0007669"/>
    <property type="project" value="UniProtKB-EC"/>
</dbReference>
<keyword evidence="8" id="KW-0547">Nucleotide-binding</keyword>
<keyword evidence="17" id="KW-0739">Sodium transport</keyword>
<dbReference type="Proteomes" id="UP000799302">
    <property type="component" value="Unassembled WGS sequence"/>
</dbReference>
<keyword evidence="11" id="KW-0630">Potassium</keyword>
<evidence type="ECO:0000256" key="10">
    <source>
        <dbReference type="ARBA" id="ARBA00022842"/>
    </source>
</evidence>
<name>A0A6A6UE84_9PEZI</name>
<dbReference type="InterPro" id="IPR004014">
    <property type="entry name" value="ATPase_P-typ_cation-transptr_N"/>
</dbReference>
<keyword evidence="3" id="KW-0813">Transport</keyword>
<dbReference type="InterPro" id="IPR036412">
    <property type="entry name" value="HAD-like_sf"/>
</dbReference>
<protein>
    <recommendedName>
        <fullName evidence="19">P-type Na(+) transporter</fullName>
        <ecNumber evidence="19">7.2.2.3</ecNumber>
    </recommendedName>
</protein>
<dbReference type="SFLD" id="SFLDG00002">
    <property type="entry name" value="C1.7:_P-type_atpase_like"/>
    <property type="match status" value="1"/>
</dbReference>
<dbReference type="Pfam" id="PF00690">
    <property type="entry name" value="Cation_ATPase_N"/>
    <property type="match status" value="1"/>
</dbReference>
<evidence type="ECO:0000256" key="20">
    <source>
        <dbReference type="ARBA" id="ARBA00048599"/>
    </source>
</evidence>
<dbReference type="PROSITE" id="PS00154">
    <property type="entry name" value="ATPASE_E1_E2"/>
    <property type="match status" value="1"/>
</dbReference>
<dbReference type="Gene3D" id="2.70.150.10">
    <property type="entry name" value="Calcium-transporting ATPase, cytoplasmic transduction domain A"/>
    <property type="match status" value="1"/>
</dbReference>
<evidence type="ECO:0000256" key="12">
    <source>
        <dbReference type="ARBA" id="ARBA00022967"/>
    </source>
</evidence>
<proteinExistence type="inferred from homology"/>
<evidence type="ECO:0000259" key="24">
    <source>
        <dbReference type="SMART" id="SM00831"/>
    </source>
</evidence>
<evidence type="ECO:0000256" key="8">
    <source>
        <dbReference type="ARBA" id="ARBA00022741"/>
    </source>
</evidence>
<feature type="transmembrane region" description="Helical" evidence="23">
    <location>
        <begin position="792"/>
        <end position="813"/>
    </location>
</feature>
<dbReference type="NCBIfam" id="TIGR01494">
    <property type="entry name" value="ATPase_P-type"/>
    <property type="match status" value="2"/>
</dbReference>
<dbReference type="NCBIfam" id="TIGR01523">
    <property type="entry name" value="ATPase-IID_K-Na"/>
    <property type="match status" value="1"/>
</dbReference>
<dbReference type="InterPro" id="IPR059000">
    <property type="entry name" value="ATPase_P-type_domA"/>
</dbReference>
<dbReference type="SUPFAM" id="SSF81665">
    <property type="entry name" value="Calcium ATPase, transmembrane domain M"/>
    <property type="match status" value="1"/>
</dbReference>
<accession>A0A6A6UE84</accession>
<dbReference type="SUPFAM" id="SSF81653">
    <property type="entry name" value="Calcium ATPase, transduction domain A"/>
    <property type="match status" value="1"/>
</dbReference>
<keyword evidence="12" id="KW-1278">Translocase</keyword>
<comment type="cofactor">
    <cofactor evidence="1">
        <name>Mg(2+)</name>
        <dbReference type="ChEBI" id="CHEBI:18420"/>
    </cofactor>
</comment>
<gene>
    <name evidence="25" type="ORF">BT63DRAFT_373637</name>
</gene>
<comment type="catalytic activity">
    <reaction evidence="21">
        <text>Na(+)(in) + ATP + H2O = Na(+)(out) + ADP + phosphate + H(+)</text>
        <dbReference type="Rhea" id="RHEA:14633"/>
        <dbReference type="ChEBI" id="CHEBI:15377"/>
        <dbReference type="ChEBI" id="CHEBI:15378"/>
        <dbReference type="ChEBI" id="CHEBI:29101"/>
        <dbReference type="ChEBI" id="CHEBI:30616"/>
        <dbReference type="ChEBI" id="CHEBI:43474"/>
        <dbReference type="ChEBI" id="CHEBI:456216"/>
        <dbReference type="EC" id="7.2.2.3"/>
    </reaction>
    <physiologicalReaction direction="left-to-right" evidence="21">
        <dbReference type="Rhea" id="RHEA:14634"/>
    </physiologicalReaction>
</comment>
<keyword evidence="14" id="KW-0915">Sodium</keyword>
<dbReference type="InterPro" id="IPR008250">
    <property type="entry name" value="ATPase_P-typ_transduc_dom_A_sf"/>
</dbReference>
<evidence type="ECO:0000256" key="17">
    <source>
        <dbReference type="ARBA" id="ARBA00023201"/>
    </source>
</evidence>
<dbReference type="OrthoDB" id="3352408at2759"/>
<dbReference type="Pfam" id="PF00689">
    <property type="entry name" value="Cation_ATPase_C"/>
    <property type="match status" value="1"/>
</dbReference>
<evidence type="ECO:0000256" key="18">
    <source>
        <dbReference type="ARBA" id="ARBA00035017"/>
    </source>
</evidence>
<feature type="transmembrane region" description="Helical" evidence="23">
    <location>
        <begin position="1000"/>
        <end position="1020"/>
    </location>
</feature>
<sequence>MEIKAAPEGHVTGQSNIRLSALAHTLTPEELADELDADLVDGLTSAEAKARLEKYGPNMFQEQRGVQPFKTLLRQVANAMMLVLFMAMAVSFAIGAYMEGGVVFIVILMNIIIGFWQEYKAAKTMGALKSLSSPTANVVRDGANHQIPNFEVVPGDMVEMKDGDTVPADVRLFEALNFQTSEAELTGESLPVYKQSNTTFPADIPIADRLNVAYSTTKASKGRSRGLVYATGMCTEIGTVTAALAGNKTSVIRPVRRNSAGRKRPHHYLTAGALTVKDAVGQFLGIAKGSGTPLQVILGRLAVVLFVVAVICAIIVLAANGFAGNKEVVIYAVATGLSMIPASLIVVLTITMAAGTWAMKRRKVIVRNMKALESLGGVTDICSDKTGTLTQGKMVVSRAWIPSDATYLVDLNDEPFNPEKGTVRTRKSCPHGINGHDEEKFEDVVPVEHLEGNARLLEFLKVGSLANLATVHVGEKESWVARGDPTEIALQVFVSRFDWNRTGQVSGDEPSWKQITEFPFDSDVKRMSAVYEETATKKRWAFTKGAVERVVGRCNRVHLDSEVAGEMTESYSNHILLQMEAMASLGLRTLALASKEISEDFELEQTDAREWVEHALVFRGLVGIYDPPRAETAPSVKACQDAGIVVHMLTGDHPATAKAISEQVGILPKDTSMIAKDTADAMIMTGSQFDALSDAAIDALPELPLVIARCAPSTKQKMIHALHRRKRFVAMTGDGVNDAVALNEADVGIAMGDCGSDVAIDASDIVLTDDNFASIVAAIEEGRRMFANIQKFVAHLLAQNVAQVLVLLIGLAFKDDSDFSVFPISPVEIMWIIMITSSFPDMGLGFEAATQGIMLEPPNDTAWGVFSPEVVLDILVYGVWIALLCLASFVLVIFGFGNSHLGTECNRTYSESCDVVFRARATTFACLTWFSLFLAWELIDKRRSFFRYSAPEKRFFWQVLWANKFLFTSIVLGFVTIWPVLYIPKLNTVVFKHKGIQWEWGIVLIATWLFFAGVESWKWAKRVYFRRKAKNVGQTGGNLTPSSTTMSNSTSGNNSKSRMEV</sequence>
<dbReference type="SMART" id="SM00831">
    <property type="entry name" value="Cation_ATPase_N"/>
    <property type="match status" value="1"/>
</dbReference>
<evidence type="ECO:0000256" key="7">
    <source>
        <dbReference type="ARBA" id="ARBA00022723"/>
    </source>
</evidence>
<feature type="domain" description="Cation-transporting P-type ATPase N-terminal" evidence="24">
    <location>
        <begin position="22"/>
        <end position="96"/>
    </location>
</feature>
<comment type="similarity">
    <text evidence="18">Belongs to the cation transport ATPase (P-type) (TC 3.A.3) family. Type IID subfamily.</text>
</comment>
<keyword evidence="13 23" id="KW-1133">Transmembrane helix</keyword>
<keyword evidence="9" id="KW-0067">ATP-binding</keyword>
<dbReference type="SUPFAM" id="SSF81660">
    <property type="entry name" value="Metal cation-transporting ATPase, ATP-binding domain N"/>
    <property type="match status" value="1"/>
</dbReference>
<dbReference type="Pfam" id="PF00122">
    <property type="entry name" value="E1-E2_ATPase"/>
    <property type="match status" value="1"/>
</dbReference>
<dbReference type="FunFam" id="3.40.1110.10:FF:000039">
    <property type="entry name" value="Sodium P-type ATPase"/>
    <property type="match status" value="1"/>
</dbReference>
<dbReference type="InterPro" id="IPR044492">
    <property type="entry name" value="P_typ_ATPase_HD_dom"/>
</dbReference>
<feature type="transmembrane region" description="Helical" evidence="23">
    <location>
        <begin position="917"/>
        <end position="939"/>
    </location>
</feature>
<dbReference type="GO" id="GO:0005886">
    <property type="term" value="C:plasma membrane"/>
    <property type="evidence" value="ECO:0007669"/>
    <property type="project" value="UniProtKB-SubCell"/>
</dbReference>
<dbReference type="Gene3D" id="1.20.1110.10">
    <property type="entry name" value="Calcium-transporting ATPase, transmembrane domain"/>
    <property type="match status" value="2"/>
</dbReference>
<dbReference type="InterPro" id="IPR018303">
    <property type="entry name" value="ATPase_P-typ_P_site"/>
</dbReference>
<keyword evidence="6 23" id="KW-0812">Transmembrane</keyword>
<evidence type="ECO:0000256" key="21">
    <source>
        <dbReference type="ARBA" id="ARBA00049499"/>
    </source>
</evidence>
<dbReference type="InterPro" id="IPR023298">
    <property type="entry name" value="ATPase_P-typ_TM_dom_sf"/>
</dbReference>
<evidence type="ECO:0000256" key="11">
    <source>
        <dbReference type="ARBA" id="ARBA00022958"/>
    </source>
</evidence>
<evidence type="ECO:0000256" key="16">
    <source>
        <dbReference type="ARBA" id="ARBA00023136"/>
    </source>
</evidence>
<evidence type="ECO:0000256" key="19">
    <source>
        <dbReference type="ARBA" id="ARBA00035029"/>
    </source>
</evidence>
<organism evidence="25 26">
    <name type="scientific">Microthyrium microscopicum</name>
    <dbReference type="NCBI Taxonomy" id="703497"/>
    <lineage>
        <taxon>Eukaryota</taxon>
        <taxon>Fungi</taxon>
        <taxon>Dikarya</taxon>
        <taxon>Ascomycota</taxon>
        <taxon>Pezizomycotina</taxon>
        <taxon>Dothideomycetes</taxon>
        <taxon>Dothideomycetes incertae sedis</taxon>
        <taxon>Microthyriales</taxon>
        <taxon>Microthyriaceae</taxon>
        <taxon>Microthyrium</taxon>
    </lineage>
</organism>
<feature type="transmembrane region" description="Helical" evidence="23">
    <location>
        <begin position="874"/>
        <end position="897"/>
    </location>
</feature>
<keyword evidence="26" id="KW-1185">Reference proteome</keyword>
<evidence type="ECO:0000313" key="25">
    <source>
        <dbReference type="EMBL" id="KAF2669388.1"/>
    </source>
</evidence>
<dbReference type="GO" id="GO:0006813">
    <property type="term" value="P:potassium ion transport"/>
    <property type="evidence" value="ECO:0007669"/>
    <property type="project" value="UniProtKB-KW"/>
</dbReference>
<dbReference type="GO" id="GO:0046872">
    <property type="term" value="F:metal ion binding"/>
    <property type="evidence" value="ECO:0007669"/>
    <property type="project" value="UniProtKB-KW"/>
</dbReference>
<dbReference type="PANTHER" id="PTHR42861">
    <property type="entry name" value="CALCIUM-TRANSPORTING ATPASE"/>
    <property type="match status" value="1"/>
</dbReference>
<dbReference type="InterPro" id="IPR001757">
    <property type="entry name" value="P_typ_ATPase"/>
</dbReference>
<evidence type="ECO:0000256" key="9">
    <source>
        <dbReference type="ARBA" id="ARBA00022840"/>
    </source>
</evidence>
<reference evidence="25" key="1">
    <citation type="journal article" date="2020" name="Stud. Mycol.">
        <title>101 Dothideomycetes genomes: a test case for predicting lifestyles and emergence of pathogens.</title>
        <authorList>
            <person name="Haridas S."/>
            <person name="Albert R."/>
            <person name="Binder M."/>
            <person name="Bloem J."/>
            <person name="Labutti K."/>
            <person name="Salamov A."/>
            <person name="Andreopoulos B."/>
            <person name="Baker S."/>
            <person name="Barry K."/>
            <person name="Bills G."/>
            <person name="Bluhm B."/>
            <person name="Cannon C."/>
            <person name="Castanera R."/>
            <person name="Culley D."/>
            <person name="Daum C."/>
            <person name="Ezra D."/>
            <person name="Gonzalez J."/>
            <person name="Henrissat B."/>
            <person name="Kuo A."/>
            <person name="Liang C."/>
            <person name="Lipzen A."/>
            <person name="Lutzoni F."/>
            <person name="Magnuson J."/>
            <person name="Mondo S."/>
            <person name="Nolan M."/>
            <person name="Ohm R."/>
            <person name="Pangilinan J."/>
            <person name="Park H.-J."/>
            <person name="Ramirez L."/>
            <person name="Alfaro M."/>
            <person name="Sun H."/>
            <person name="Tritt A."/>
            <person name="Yoshinaga Y."/>
            <person name="Zwiers L.-H."/>
            <person name="Turgeon B."/>
            <person name="Goodwin S."/>
            <person name="Spatafora J."/>
            <person name="Crous P."/>
            <person name="Grigoriev I."/>
        </authorList>
    </citation>
    <scope>NUCLEOTIDE SEQUENCE</scope>
    <source>
        <strain evidence="25">CBS 115976</strain>
    </source>
</reference>
<keyword evidence="4" id="KW-1003">Cell membrane</keyword>
<dbReference type="Gene3D" id="3.40.1110.10">
    <property type="entry name" value="Calcium-transporting ATPase, cytoplasmic domain N"/>
    <property type="match status" value="1"/>
</dbReference>
<dbReference type="Pfam" id="PF13246">
    <property type="entry name" value="Cation_ATPase"/>
    <property type="match status" value="1"/>
</dbReference>
<evidence type="ECO:0000313" key="26">
    <source>
        <dbReference type="Proteomes" id="UP000799302"/>
    </source>
</evidence>
<keyword evidence="10" id="KW-0460">Magnesium</keyword>
<feature type="region of interest" description="Disordered" evidence="22">
    <location>
        <begin position="1033"/>
        <end position="1061"/>
    </location>
</feature>
<feature type="transmembrane region" description="Helical" evidence="23">
    <location>
        <begin position="101"/>
        <end position="119"/>
    </location>
</feature>
<feature type="transmembrane region" description="Helical" evidence="23">
    <location>
        <begin position="960"/>
        <end position="980"/>
    </location>
</feature>
<feature type="transmembrane region" description="Helical" evidence="23">
    <location>
        <begin position="301"/>
        <end position="323"/>
    </location>
</feature>
<evidence type="ECO:0000256" key="15">
    <source>
        <dbReference type="ARBA" id="ARBA00023065"/>
    </source>
</evidence>
<evidence type="ECO:0000256" key="22">
    <source>
        <dbReference type="SAM" id="MobiDB-lite"/>
    </source>
</evidence>
<dbReference type="InterPro" id="IPR023299">
    <property type="entry name" value="ATPase_P-typ_cyto_dom_N"/>
</dbReference>
<keyword evidence="15" id="KW-0406">Ion transport</keyword>
<feature type="transmembrane region" description="Helical" evidence="23">
    <location>
        <begin position="76"/>
        <end position="95"/>
    </location>
</feature>
<dbReference type="FunFam" id="3.40.50.1000:FF:000047">
    <property type="entry name" value="Sodium P-type ATPase"/>
    <property type="match status" value="1"/>
</dbReference>
<evidence type="ECO:0000256" key="4">
    <source>
        <dbReference type="ARBA" id="ARBA00022475"/>
    </source>
</evidence>
<dbReference type="GO" id="GO:0016887">
    <property type="term" value="F:ATP hydrolysis activity"/>
    <property type="evidence" value="ECO:0007669"/>
    <property type="project" value="InterPro"/>
</dbReference>
<evidence type="ECO:0000256" key="13">
    <source>
        <dbReference type="ARBA" id="ARBA00022989"/>
    </source>
</evidence>
<keyword evidence="16 23" id="KW-0472">Membrane</keyword>
<dbReference type="InterPro" id="IPR006414">
    <property type="entry name" value="P-type_ATPase_IID"/>
</dbReference>
<keyword evidence="7" id="KW-0479">Metal-binding</keyword>
<dbReference type="SFLD" id="SFLDS00003">
    <property type="entry name" value="Haloacid_Dehalogenase"/>
    <property type="match status" value="1"/>
</dbReference>
<evidence type="ECO:0000256" key="3">
    <source>
        <dbReference type="ARBA" id="ARBA00022448"/>
    </source>
</evidence>
<dbReference type="GO" id="GO:0005524">
    <property type="term" value="F:ATP binding"/>
    <property type="evidence" value="ECO:0007669"/>
    <property type="project" value="UniProtKB-KW"/>
</dbReference>
<comment type="subcellular location">
    <subcellularLocation>
        <location evidence="2">Cell membrane</location>
        <topology evidence="2">Multi-pass membrane protein</topology>
    </subcellularLocation>
</comment>
<feature type="transmembrane region" description="Helical" evidence="23">
    <location>
        <begin position="329"/>
        <end position="359"/>
    </location>
</feature>
<dbReference type="AlphaFoldDB" id="A0A6A6UE84"/>
<evidence type="ECO:0000256" key="6">
    <source>
        <dbReference type="ARBA" id="ARBA00022692"/>
    </source>
</evidence>
<dbReference type="InterPro" id="IPR006068">
    <property type="entry name" value="ATPase_P-typ_cation-transptr_C"/>
</dbReference>
<feature type="compositionally biased region" description="Low complexity" evidence="22">
    <location>
        <begin position="1038"/>
        <end position="1061"/>
    </location>
</feature>
<dbReference type="FunFam" id="1.20.1110.10:FF:000015">
    <property type="entry name" value="Sodium ion P-type ATPase"/>
    <property type="match status" value="1"/>
</dbReference>
<dbReference type="EC" id="7.2.2.3" evidence="19"/>
<evidence type="ECO:0000256" key="5">
    <source>
        <dbReference type="ARBA" id="ARBA00022538"/>
    </source>
</evidence>
<dbReference type="Gene3D" id="3.40.50.1000">
    <property type="entry name" value="HAD superfamily/HAD-like"/>
    <property type="match status" value="1"/>
</dbReference>